<feature type="compositionally biased region" description="Low complexity" evidence="2">
    <location>
        <begin position="648"/>
        <end position="663"/>
    </location>
</feature>
<evidence type="ECO:0000313" key="4">
    <source>
        <dbReference type="EMBL" id="CDI74960.1"/>
    </source>
</evidence>
<dbReference type="InterPro" id="IPR007720">
    <property type="entry name" value="PigQ/GPI1"/>
</dbReference>
<evidence type="ECO:0000256" key="1">
    <source>
        <dbReference type="SAM" id="Coils"/>
    </source>
</evidence>
<protein>
    <submittedName>
        <fullName evidence="4">N-acetylglucosaminyl transferase component domain containing protein, putative</fullName>
    </submittedName>
</protein>
<dbReference type="GO" id="GO:0016592">
    <property type="term" value="C:mediator complex"/>
    <property type="evidence" value="ECO:0007669"/>
    <property type="project" value="TreeGrafter"/>
</dbReference>
<dbReference type="AlphaFoldDB" id="U6G443"/>
<keyword evidence="3" id="KW-0812">Transmembrane</keyword>
<keyword evidence="3" id="KW-1133">Transmembrane helix</keyword>
<keyword evidence="4" id="KW-0808">Transferase</keyword>
<dbReference type="GO" id="GO:0016740">
    <property type="term" value="F:transferase activity"/>
    <property type="evidence" value="ECO:0007669"/>
    <property type="project" value="UniProtKB-KW"/>
</dbReference>
<accession>U6G443</accession>
<feature type="region of interest" description="Disordered" evidence="2">
    <location>
        <begin position="201"/>
        <end position="222"/>
    </location>
</feature>
<dbReference type="GO" id="GO:0045944">
    <property type="term" value="P:positive regulation of transcription by RNA polymerase II"/>
    <property type="evidence" value="ECO:0007669"/>
    <property type="project" value="TreeGrafter"/>
</dbReference>
<keyword evidence="3" id="KW-0472">Membrane</keyword>
<organism evidence="4 5">
    <name type="scientific">Eimeria praecox</name>
    <dbReference type="NCBI Taxonomy" id="51316"/>
    <lineage>
        <taxon>Eukaryota</taxon>
        <taxon>Sar</taxon>
        <taxon>Alveolata</taxon>
        <taxon>Apicomplexa</taxon>
        <taxon>Conoidasida</taxon>
        <taxon>Coccidia</taxon>
        <taxon>Eucoccidiorida</taxon>
        <taxon>Eimeriorina</taxon>
        <taxon>Eimeriidae</taxon>
        <taxon>Eimeria</taxon>
    </lineage>
</organism>
<feature type="transmembrane region" description="Helical" evidence="3">
    <location>
        <begin position="568"/>
        <end position="592"/>
    </location>
</feature>
<feature type="transmembrane region" description="Helical" evidence="3">
    <location>
        <begin position="468"/>
        <end position="490"/>
    </location>
</feature>
<feature type="region of interest" description="Disordered" evidence="2">
    <location>
        <begin position="648"/>
        <end position="719"/>
    </location>
</feature>
<dbReference type="GO" id="GO:0006506">
    <property type="term" value="P:GPI anchor biosynthetic process"/>
    <property type="evidence" value="ECO:0007669"/>
    <property type="project" value="InterPro"/>
</dbReference>
<feature type="compositionally biased region" description="Basic and acidic residues" evidence="2">
    <location>
        <begin position="688"/>
        <end position="701"/>
    </location>
</feature>
<feature type="region of interest" description="Disordered" evidence="2">
    <location>
        <begin position="121"/>
        <end position="154"/>
    </location>
</feature>
<dbReference type="GO" id="GO:0016020">
    <property type="term" value="C:membrane"/>
    <property type="evidence" value="ECO:0007669"/>
    <property type="project" value="InterPro"/>
</dbReference>
<feature type="region of interest" description="Disordered" evidence="2">
    <location>
        <begin position="893"/>
        <end position="921"/>
    </location>
</feature>
<name>U6G443_9EIME</name>
<dbReference type="GO" id="GO:0003713">
    <property type="term" value="F:transcription coactivator activity"/>
    <property type="evidence" value="ECO:0007669"/>
    <property type="project" value="TreeGrafter"/>
</dbReference>
<evidence type="ECO:0000313" key="5">
    <source>
        <dbReference type="Proteomes" id="UP000018201"/>
    </source>
</evidence>
<feature type="compositionally biased region" description="Polar residues" evidence="2">
    <location>
        <begin position="893"/>
        <end position="913"/>
    </location>
</feature>
<dbReference type="InterPro" id="IPR051647">
    <property type="entry name" value="Mediator_comp_sub12"/>
</dbReference>
<sequence length="1092" mass="117388">MHPTVCSATAKGGSSAASEAPLHPLRACGAALVPFPPCRDGGDRPPTSSLPMACSPLFRLFYPLTLLEADRGWLVGWGLADGTAVACSLLPPLPLHLVAIFLQQLNERLFKSAVSRKTEQGTYSSSSSCSSAGSCKDTNTNSNSSSSNSSSISRNGDESDLVLDYHVLPHPVEVIGWWRGPNLKATCPFPQKEVLGFMQQQRELHQQQKQPQQHQGQDNSRFQAHHTATAIWMDLWLEVASGLPVPVSIVSPEAAGTHAAADADKCFAQNSEADTAAGEGPPAAAEASSPLTATASPRCMVFLYRLPSWVSSSTLAAAPYDAAQACAAAAFVQKPTAARALLQQVAQDIGTGGKQEQQQQLLLQQQGDKGEQLCGFESYLALLNVSAAVYSSIQQQLHCWRQLQLRQQAVAAGTATAAPAAGASVATVAASGGGASRCSVTPQQEQQGEGEEDLPRAFSCRFRFVGCLAALCELLSCLLFSLMNCVGVVCRRQIVLRFRICASWPGALSRKRKFAAALEDCRRREQQQQEQQAAAAAASGALQLGDKRVPALVSPQPRLQRPSLPGGLSVAALCLYSGIVAVLVDVLLGLFLPQLLAVLIYRGIPADACSPDYLSRLKTPPPEPTALPPLWPVSLSEAASPQLYPFPSEQQEQQQLEALEASEGAVDTEEQDQQQRLLLHQMEQQQQQRHEDGFPAGRDQEAQEGSRVPGCTAAAASSGGAPAAARAAAGRLGSREAGAVVRDGGGVVSRAPPSWRELMMEPTSTLLLRLFSGCYCFLHADLLTAHVQWLMDFPAGLKLNANLTWVLGSVVLTASHLWNDLTAYLHSAVTTAEQRKRALLLQLQQLQLELQQHHKQNTAKTHNPPGLLQSLNETVATASYMLRSLLWQQEGEQSSAPTSPTKFAAPQQSVPAPSSSSSSSSSSARDLWGEFVRLWSACHLWLKTGLGSVLMTFRLGWLGLSASLFAAASADLLMRTEVECAAASRGFGGLADGPATDRVYFVYNHSLSLPNNFGVLHIISPPLAACLWNPCVSSARRLSLPRLPYVSPCLPGDSSTPSRRRCLLRANHFPQQTNTTQQRKQHQQQRRWQLQQ</sequence>
<feature type="coiled-coil region" evidence="1">
    <location>
        <begin position="829"/>
        <end position="863"/>
    </location>
</feature>
<feature type="compositionally biased region" description="Low complexity" evidence="2">
    <location>
        <begin position="207"/>
        <end position="217"/>
    </location>
</feature>
<gene>
    <name evidence="4" type="ORF">EPH_0003940</name>
</gene>
<dbReference type="VEuPathDB" id="ToxoDB:EPH_0003940"/>
<reference evidence="4" key="1">
    <citation type="submission" date="2013-10" db="EMBL/GenBank/DDBJ databases">
        <title>Genomic analysis of the causative agents of coccidiosis in chickens.</title>
        <authorList>
            <person name="Reid A.J."/>
            <person name="Blake D."/>
            <person name="Billington K."/>
            <person name="Browne H."/>
            <person name="Dunn M."/>
            <person name="Hung S."/>
            <person name="Kawahara F."/>
            <person name="Miranda-Saavedra D."/>
            <person name="Mourier T."/>
            <person name="Nagra H."/>
            <person name="Otto T.D."/>
            <person name="Rawlings N."/>
            <person name="Sanchez A."/>
            <person name="Sanders M."/>
            <person name="Subramaniam C."/>
            <person name="Tay Y."/>
            <person name="Dear P."/>
            <person name="Doerig C."/>
            <person name="Gruber A."/>
            <person name="Parkinson J."/>
            <person name="Shirley M."/>
            <person name="Wan K.L."/>
            <person name="Berriman M."/>
            <person name="Tomley F."/>
            <person name="Pain A."/>
        </authorList>
    </citation>
    <scope>NUCLEOTIDE SEQUENCE [LARGE SCALE GENOMIC DNA]</scope>
    <source>
        <strain evidence="4">Houghton</strain>
    </source>
</reference>
<keyword evidence="1" id="KW-0175">Coiled coil</keyword>
<proteinExistence type="predicted"/>
<feature type="compositionally biased region" description="Low complexity" evidence="2">
    <location>
        <begin position="124"/>
        <end position="151"/>
    </location>
</feature>
<dbReference type="OrthoDB" id="70250at2759"/>
<dbReference type="EMBL" id="HG690623">
    <property type="protein sequence ID" value="CDI74960.1"/>
    <property type="molecule type" value="Genomic_DNA"/>
</dbReference>
<evidence type="ECO:0000256" key="3">
    <source>
        <dbReference type="SAM" id="Phobius"/>
    </source>
</evidence>
<feature type="compositionally biased region" description="Low complexity" evidence="2">
    <location>
        <begin position="674"/>
        <end position="687"/>
    </location>
</feature>
<evidence type="ECO:0000256" key="2">
    <source>
        <dbReference type="SAM" id="MobiDB-lite"/>
    </source>
</evidence>
<keyword evidence="5" id="KW-1185">Reference proteome</keyword>
<dbReference type="Pfam" id="PF05024">
    <property type="entry name" value="Gpi1"/>
    <property type="match status" value="1"/>
</dbReference>
<dbReference type="Proteomes" id="UP000018201">
    <property type="component" value="Unassembled WGS sequence"/>
</dbReference>
<dbReference type="PANTHER" id="PTHR46007:SF11">
    <property type="entry name" value="MEDIATOR OF RNA POLYMERASE II TRANSCRIPTION SUBUNIT 12"/>
    <property type="match status" value="1"/>
</dbReference>
<dbReference type="PANTHER" id="PTHR46007">
    <property type="entry name" value="MEDIATOR OF RNA POLYMERASE II TRANSCRIPTION SUBUNIT 12"/>
    <property type="match status" value="1"/>
</dbReference>
<reference evidence="4" key="2">
    <citation type="submission" date="2013-10" db="EMBL/GenBank/DDBJ databases">
        <authorList>
            <person name="Aslett M."/>
        </authorList>
    </citation>
    <scope>NUCLEOTIDE SEQUENCE [LARGE SCALE GENOMIC DNA]</scope>
    <source>
        <strain evidence="4">Houghton</strain>
    </source>
</reference>